<proteinExistence type="inferred from homology"/>
<dbReference type="EC" id="2.6.1.9" evidence="3"/>
<sequence length="332" mass="38980">MKHGANIYKYAKMLSCADEEIIDFSSNINSYHPKIKLKPTNEMLVKYADNSYLDLKKAIAKKYEIKKSSIALYNGATSAIFELFKTLREKRVYLYAPLYGEYEKAVPKEKKIIKINRFKNLHLKPQKGSIVVFVNPSTPDAKYYNLDKLFRLWKKQNCTIILDESFIEFEGLKSLRNQTESYEKLYIIQSFSKFYSCAGVRIGAVFSNKENVKELLTPMWNLSSFDVEFLTKRLQEREFEPRSKKLHVKNKNELFEILKESNLFTKIHKSDSNFFLTKSKRAKEIFAHLLKHKILVRTCGSFDFLDESYLRFAVKESYSHNKLREALNGILQ</sequence>
<dbReference type="Gene3D" id="3.90.1150.10">
    <property type="entry name" value="Aspartate Aminotransferase, domain 1"/>
    <property type="match status" value="1"/>
</dbReference>
<feature type="domain" description="Aminotransferase class I/classII large" evidence="10">
    <location>
        <begin position="20"/>
        <end position="329"/>
    </location>
</feature>
<comment type="caution">
    <text evidence="11">The sequence shown here is derived from an EMBL/GenBank/DDBJ whole genome shotgun (WGS) entry which is preliminary data.</text>
</comment>
<accession>A0A4V5TM90</accession>
<dbReference type="EMBL" id="SZPX01000001">
    <property type="protein sequence ID" value="TKI70963.1"/>
    <property type="molecule type" value="Genomic_DNA"/>
</dbReference>
<dbReference type="CDD" id="cd00609">
    <property type="entry name" value="AAT_like"/>
    <property type="match status" value="1"/>
</dbReference>
<dbReference type="InterPro" id="IPR050106">
    <property type="entry name" value="HistidinolP_aminotransfase"/>
</dbReference>
<dbReference type="RefSeq" id="WP_137011325.1">
    <property type="nucleotide sequence ID" value="NZ_SZPX01000001.1"/>
</dbReference>
<evidence type="ECO:0000256" key="5">
    <source>
        <dbReference type="ARBA" id="ARBA00022605"/>
    </source>
</evidence>
<evidence type="ECO:0000259" key="10">
    <source>
        <dbReference type="Pfam" id="PF00155"/>
    </source>
</evidence>
<dbReference type="GO" id="GO:0030170">
    <property type="term" value="F:pyridoxal phosphate binding"/>
    <property type="evidence" value="ECO:0007669"/>
    <property type="project" value="InterPro"/>
</dbReference>
<dbReference type="InterPro" id="IPR015421">
    <property type="entry name" value="PyrdxlP-dep_Trfase_major"/>
</dbReference>
<dbReference type="PANTHER" id="PTHR43643:SF6">
    <property type="entry name" value="HISTIDINOL-PHOSPHATE AMINOTRANSFERASE"/>
    <property type="match status" value="1"/>
</dbReference>
<keyword evidence="5" id="KW-0028">Amino-acid biosynthesis</keyword>
<evidence type="ECO:0000256" key="9">
    <source>
        <dbReference type="ARBA" id="ARBA00047481"/>
    </source>
</evidence>
<comment type="pathway">
    <text evidence="1">Amino-acid biosynthesis; L-histidine biosynthesis; L-histidine from 5-phospho-alpha-D-ribose 1-diphosphate: step 7/9.</text>
</comment>
<dbReference type="SUPFAM" id="SSF53383">
    <property type="entry name" value="PLP-dependent transferases"/>
    <property type="match status" value="1"/>
</dbReference>
<reference evidence="11 12" key="1">
    <citation type="submission" date="2019-04" db="EMBL/GenBank/DDBJ databases">
        <title>Sulfurimonas crateris sp. nov. a facultative anaerobic sulfur-oxidizing chemolithautotrophic bacterium isolated from a terrestrial mud vulcano.</title>
        <authorList>
            <person name="Ratnikova N.M."/>
            <person name="Slobodkin A.I."/>
            <person name="Merkel A.Y."/>
            <person name="Novikov A."/>
            <person name="Bonch-Osmolovskaya E.A."/>
            <person name="Slobodkina G.B."/>
        </authorList>
    </citation>
    <scope>NUCLEOTIDE SEQUENCE [LARGE SCALE GENOMIC DNA]</scope>
    <source>
        <strain evidence="11 12">SN118</strain>
    </source>
</reference>
<gene>
    <name evidence="11" type="ORF">FCU45_00825</name>
</gene>
<dbReference type="GO" id="GO:0004400">
    <property type="term" value="F:histidinol-phosphate transaminase activity"/>
    <property type="evidence" value="ECO:0007669"/>
    <property type="project" value="UniProtKB-EC"/>
</dbReference>
<dbReference type="Pfam" id="PF00155">
    <property type="entry name" value="Aminotran_1_2"/>
    <property type="match status" value="1"/>
</dbReference>
<dbReference type="GO" id="GO:0000105">
    <property type="term" value="P:L-histidine biosynthetic process"/>
    <property type="evidence" value="ECO:0007669"/>
    <property type="project" value="UniProtKB-KW"/>
</dbReference>
<keyword evidence="6 11" id="KW-0808">Transferase</keyword>
<evidence type="ECO:0000256" key="7">
    <source>
        <dbReference type="ARBA" id="ARBA00022898"/>
    </source>
</evidence>
<dbReference type="InterPro" id="IPR015424">
    <property type="entry name" value="PyrdxlP-dep_Trfase"/>
</dbReference>
<evidence type="ECO:0000256" key="2">
    <source>
        <dbReference type="ARBA" id="ARBA00007970"/>
    </source>
</evidence>
<evidence type="ECO:0000313" key="11">
    <source>
        <dbReference type="EMBL" id="TKI70963.1"/>
    </source>
</evidence>
<comment type="similarity">
    <text evidence="2">Belongs to the class-II pyridoxal-phosphate-dependent aminotransferase family. Histidinol-phosphate aminotransferase subfamily.</text>
</comment>
<dbReference type="Gene3D" id="3.40.640.10">
    <property type="entry name" value="Type I PLP-dependent aspartate aminotransferase-like (Major domain)"/>
    <property type="match status" value="1"/>
</dbReference>
<dbReference type="Proteomes" id="UP000309561">
    <property type="component" value="Unassembled WGS sequence"/>
</dbReference>
<keyword evidence="12" id="KW-1185">Reference proteome</keyword>
<evidence type="ECO:0000256" key="4">
    <source>
        <dbReference type="ARBA" id="ARBA00022576"/>
    </source>
</evidence>
<dbReference type="AlphaFoldDB" id="A0A4V5TM90"/>
<keyword evidence="4 11" id="KW-0032">Aminotransferase</keyword>
<dbReference type="PANTHER" id="PTHR43643">
    <property type="entry name" value="HISTIDINOL-PHOSPHATE AMINOTRANSFERASE 2"/>
    <property type="match status" value="1"/>
</dbReference>
<comment type="catalytic activity">
    <reaction evidence="9">
        <text>L-histidinol phosphate + 2-oxoglutarate = 3-(imidazol-4-yl)-2-oxopropyl phosphate + L-glutamate</text>
        <dbReference type="Rhea" id="RHEA:23744"/>
        <dbReference type="ChEBI" id="CHEBI:16810"/>
        <dbReference type="ChEBI" id="CHEBI:29985"/>
        <dbReference type="ChEBI" id="CHEBI:57766"/>
        <dbReference type="ChEBI" id="CHEBI:57980"/>
        <dbReference type="EC" id="2.6.1.9"/>
    </reaction>
</comment>
<dbReference type="OrthoDB" id="9813612at2"/>
<name>A0A4V5TM90_9BACT</name>
<protein>
    <recommendedName>
        <fullName evidence="3">histidinol-phosphate transaminase</fullName>
        <ecNumber evidence="3">2.6.1.9</ecNumber>
    </recommendedName>
</protein>
<evidence type="ECO:0000313" key="12">
    <source>
        <dbReference type="Proteomes" id="UP000309561"/>
    </source>
</evidence>
<keyword evidence="7" id="KW-0663">Pyridoxal phosphate</keyword>
<dbReference type="InterPro" id="IPR004839">
    <property type="entry name" value="Aminotransferase_I/II_large"/>
</dbReference>
<evidence type="ECO:0000256" key="3">
    <source>
        <dbReference type="ARBA" id="ARBA00012748"/>
    </source>
</evidence>
<evidence type="ECO:0000256" key="6">
    <source>
        <dbReference type="ARBA" id="ARBA00022679"/>
    </source>
</evidence>
<organism evidence="11 12">
    <name type="scientific">Sulfurimonas crateris</name>
    <dbReference type="NCBI Taxonomy" id="2574727"/>
    <lineage>
        <taxon>Bacteria</taxon>
        <taxon>Pseudomonadati</taxon>
        <taxon>Campylobacterota</taxon>
        <taxon>Epsilonproteobacteria</taxon>
        <taxon>Campylobacterales</taxon>
        <taxon>Sulfurimonadaceae</taxon>
        <taxon>Sulfurimonas</taxon>
    </lineage>
</organism>
<keyword evidence="8" id="KW-0368">Histidine biosynthesis</keyword>
<evidence type="ECO:0000256" key="8">
    <source>
        <dbReference type="ARBA" id="ARBA00023102"/>
    </source>
</evidence>
<evidence type="ECO:0000256" key="1">
    <source>
        <dbReference type="ARBA" id="ARBA00005011"/>
    </source>
</evidence>
<dbReference type="InterPro" id="IPR015422">
    <property type="entry name" value="PyrdxlP-dep_Trfase_small"/>
</dbReference>